<keyword evidence="5" id="KW-1185">Reference proteome</keyword>
<dbReference type="eggNOG" id="COG2508">
    <property type="taxonomic scope" value="Bacteria"/>
</dbReference>
<dbReference type="CDD" id="cd00130">
    <property type="entry name" value="PAS"/>
    <property type="match status" value="1"/>
</dbReference>
<proteinExistence type="predicted"/>
<evidence type="ECO:0000313" key="4">
    <source>
        <dbReference type="EMBL" id="EGO62146.1"/>
    </source>
</evidence>
<dbReference type="InterPro" id="IPR000700">
    <property type="entry name" value="PAS-assoc_C"/>
</dbReference>
<dbReference type="EMBL" id="AFGF01000240">
    <property type="protein sequence ID" value="EGO62146.1"/>
    <property type="molecule type" value="Genomic_DNA"/>
</dbReference>
<dbReference type="SMART" id="SM00091">
    <property type="entry name" value="PAS"/>
    <property type="match status" value="1"/>
</dbReference>
<dbReference type="Gene3D" id="1.10.10.2840">
    <property type="entry name" value="PucR C-terminal helix-turn-helix domain"/>
    <property type="match status" value="1"/>
</dbReference>
<dbReference type="PROSITE" id="PS50885">
    <property type="entry name" value="HAMP"/>
    <property type="match status" value="1"/>
</dbReference>
<name>F7NP23_9FIRM</name>
<evidence type="ECO:0000259" key="2">
    <source>
        <dbReference type="PROSITE" id="PS50113"/>
    </source>
</evidence>
<dbReference type="PROSITE" id="PS50113">
    <property type="entry name" value="PAC"/>
    <property type="match status" value="1"/>
</dbReference>
<accession>F7NP23</accession>
<feature type="domain" description="PAC" evidence="2">
    <location>
        <begin position="216"/>
        <end position="270"/>
    </location>
</feature>
<dbReference type="InterPro" id="IPR003660">
    <property type="entry name" value="HAMP_dom"/>
</dbReference>
<dbReference type="InterPro" id="IPR051448">
    <property type="entry name" value="CdaR-like_regulators"/>
</dbReference>
<dbReference type="SMART" id="SM00086">
    <property type="entry name" value="PAC"/>
    <property type="match status" value="1"/>
</dbReference>
<dbReference type="Pfam" id="PF00989">
    <property type="entry name" value="PAS"/>
    <property type="match status" value="1"/>
</dbReference>
<dbReference type="InterPro" id="IPR000014">
    <property type="entry name" value="PAS"/>
</dbReference>
<feature type="domain" description="HAMP" evidence="3">
    <location>
        <begin position="76"/>
        <end position="123"/>
    </location>
</feature>
<sequence>MKPEIANEIDEIIQQINSVLQSKALPAKLAEYSDQYPEMAKLVERLLALREFTFALSEGDLSQTMNLRGYWPGALKALQANLRHLTWQTSMVAAGDYSQRVDFMGDFSHAFNTMTIRLKAATENEQKYIAELERQQAATRESERKYRLIAENTDDVIWLLDHEMVIRYISPSIERLLGFTPGEVEGKPISQTPLPFFQVVFQSSTIELLTAAGTRRPVIVECEQRCKDRKMIWLESTVNAAQNSSGEMIGFTGVTRNITKRKKAESLLYQAYERTKKRDFFNQLAARNDCNDTEVLEWGWRDKIYVPKDFSLFFLSMDTLPGDEDSMYRKQQMMDALVDQLNRKERTNAWETARGVGIITPALADAARKQKELAAAADYMKYISMYLPDTPVYIGTANYSDGWANFANRLKNAATAIRIGRQVWPHQRIYHYEDCGIYQVLAPFAATDEAAAYITQRIGPLMAHPDLLETLEKLLSGLSFKEIGAQMYLHHKTIQLRKQRIEQLLNVSLDSYEVRMALSSALQLMKIVKAN</sequence>
<gene>
    <name evidence="4" type="ORF">ALO_19322</name>
</gene>
<dbReference type="STRING" id="1009370.ALO_19322"/>
<evidence type="ECO:0000259" key="1">
    <source>
        <dbReference type="PROSITE" id="PS50112"/>
    </source>
</evidence>
<dbReference type="Gene3D" id="3.30.450.20">
    <property type="entry name" value="PAS domain"/>
    <property type="match status" value="1"/>
</dbReference>
<dbReference type="eggNOG" id="COG2199">
    <property type="taxonomic scope" value="Bacteria"/>
</dbReference>
<dbReference type="NCBIfam" id="TIGR00229">
    <property type="entry name" value="sensory_box"/>
    <property type="match status" value="1"/>
</dbReference>
<feature type="domain" description="PAS" evidence="1">
    <location>
        <begin position="142"/>
        <end position="187"/>
    </location>
</feature>
<dbReference type="OrthoDB" id="1677617at2"/>
<evidence type="ECO:0000259" key="3">
    <source>
        <dbReference type="PROSITE" id="PS50885"/>
    </source>
</evidence>
<dbReference type="Pfam" id="PF13556">
    <property type="entry name" value="HTH_30"/>
    <property type="match status" value="1"/>
</dbReference>
<protein>
    <submittedName>
        <fullName evidence="4">Diguanylate cyclase with PAS/PAC sensor</fullName>
    </submittedName>
</protein>
<dbReference type="PANTHER" id="PTHR33744">
    <property type="entry name" value="CARBOHYDRATE DIACID REGULATOR"/>
    <property type="match status" value="1"/>
</dbReference>
<dbReference type="AlphaFoldDB" id="F7NP23"/>
<dbReference type="GO" id="GO:0007165">
    <property type="term" value="P:signal transduction"/>
    <property type="evidence" value="ECO:0007669"/>
    <property type="project" value="InterPro"/>
</dbReference>
<dbReference type="InterPro" id="IPR025736">
    <property type="entry name" value="PucR_C-HTH_dom"/>
</dbReference>
<dbReference type="InterPro" id="IPR042070">
    <property type="entry name" value="PucR_C-HTH_sf"/>
</dbReference>
<dbReference type="Proteomes" id="UP000003240">
    <property type="component" value="Unassembled WGS sequence"/>
</dbReference>
<dbReference type="InterPro" id="IPR001610">
    <property type="entry name" value="PAC"/>
</dbReference>
<evidence type="ECO:0000313" key="5">
    <source>
        <dbReference type="Proteomes" id="UP000003240"/>
    </source>
</evidence>
<dbReference type="GO" id="GO:0006355">
    <property type="term" value="P:regulation of DNA-templated transcription"/>
    <property type="evidence" value="ECO:0007669"/>
    <property type="project" value="InterPro"/>
</dbReference>
<dbReference type="InterPro" id="IPR013767">
    <property type="entry name" value="PAS_fold"/>
</dbReference>
<dbReference type="RefSeq" id="WP_004099081.1">
    <property type="nucleotide sequence ID" value="NZ_AFGF01000240.1"/>
</dbReference>
<comment type="caution">
    <text evidence="4">The sequence shown here is derived from an EMBL/GenBank/DDBJ whole genome shotgun (WGS) entry which is preliminary data.</text>
</comment>
<dbReference type="SUPFAM" id="SSF55785">
    <property type="entry name" value="PYP-like sensor domain (PAS domain)"/>
    <property type="match status" value="1"/>
</dbReference>
<dbReference type="PROSITE" id="PS50112">
    <property type="entry name" value="PAS"/>
    <property type="match status" value="1"/>
</dbReference>
<dbReference type="CDD" id="cd06225">
    <property type="entry name" value="HAMP"/>
    <property type="match status" value="1"/>
</dbReference>
<dbReference type="GO" id="GO:0016020">
    <property type="term" value="C:membrane"/>
    <property type="evidence" value="ECO:0007669"/>
    <property type="project" value="InterPro"/>
</dbReference>
<organism evidence="4 5">
    <name type="scientific">Acetonema longum DSM 6540</name>
    <dbReference type="NCBI Taxonomy" id="1009370"/>
    <lineage>
        <taxon>Bacteria</taxon>
        <taxon>Bacillati</taxon>
        <taxon>Bacillota</taxon>
        <taxon>Negativicutes</taxon>
        <taxon>Acetonemataceae</taxon>
        <taxon>Acetonema</taxon>
    </lineage>
</organism>
<reference evidence="4 5" key="1">
    <citation type="journal article" date="2011" name="EMBO J.">
        <title>Structural diversity of bacterial flagellar motors.</title>
        <authorList>
            <person name="Chen S."/>
            <person name="Beeby M."/>
            <person name="Murphy G.E."/>
            <person name="Leadbetter J.R."/>
            <person name="Hendrixson D.R."/>
            <person name="Briegel A."/>
            <person name="Li Z."/>
            <person name="Shi J."/>
            <person name="Tocheva E.I."/>
            <person name="Muller A."/>
            <person name="Dobro M.J."/>
            <person name="Jensen G.J."/>
        </authorList>
    </citation>
    <scope>NUCLEOTIDE SEQUENCE [LARGE SCALE GENOMIC DNA]</scope>
    <source>
        <strain evidence="4 5">DSM 6540</strain>
    </source>
</reference>
<dbReference type="InterPro" id="IPR035965">
    <property type="entry name" value="PAS-like_dom_sf"/>
</dbReference>